<evidence type="ECO:0000313" key="3">
    <source>
        <dbReference type="EMBL" id="SUO04213.1"/>
    </source>
</evidence>
<dbReference type="EMBL" id="UHFX01000003">
    <property type="protein sequence ID" value="SUO04213.1"/>
    <property type="molecule type" value="Genomic_DNA"/>
</dbReference>
<evidence type="ECO:0000256" key="1">
    <source>
        <dbReference type="ARBA" id="ARBA00007274"/>
    </source>
</evidence>
<dbReference type="InterPro" id="IPR011004">
    <property type="entry name" value="Trimer_LpxA-like_sf"/>
</dbReference>
<dbReference type="PANTHER" id="PTHR23416:SF23">
    <property type="entry name" value="ACETYLTRANSFERASE C18B11.09C-RELATED"/>
    <property type="match status" value="1"/>
</dbReference>
<keyword evidence="4" id="KW-1185">Reference proteome</keyword>
<dbReference type="PANTHER" id="PTHR23416">
    <property type="entry name" value="SIALIC ACID SYNTHASE-RELATED"/>
    <property type="match status" value="1"/>
</dbReference>
<organism evidence="3 4">
    <name type="scientific">Faecalicoccus pleomorphus</name>
    <dbReference type="NCBI Taxonomy" id="1323"/>
    <lineage>
        <taxon>Bacteria</taxon>
        <taxon>Bacillati</taxon>
        <taxon>Bacillota</taxon>
        <taxon>Erysipelotrichia</taxon>
        <taxon>Erysipelotrichales</taxon>
        <taxon>Erysipelotrichaceae</taxon>
        <taxon>Faecalicoccus</taxon>
    </lineage>
</organism>
<dbReference type="EC" id="2.3.1.18" evidence="3"/>
<dbReference type="CDD" id="cd03357">
    <property type="entry name" value="LbH_MAT_GAT"/>
    <property type="match status" value="1"/>
</dbReference>
<dbReference type="Gene3D" id="2.160.10.10">
    <property type="entry name" value="Hexapeptide repeat proteins"/>
    <property type="match status" value="1"/>
</dbReference>
<gene>
    <name evidence="3" type="primary">lacA_2</name>
    <name evidence="3" type="ORF">NCTC11087_01123</name>
</gene>
<dbReference type="Pfam" id="PF00132">
    <property type="entry name" value="Hexapep"/>
    <property type="match status" value="1"/>
</dbReference>
<keyword evidence="3" id="KW-0012">Acyltransferase</keyword>
<dbReference type="OrthoDB" id="9801697at2"/>
<proteinExistence type="inferred from homology"/>
<dbReference type="AlphaFoldDB" id="A0A380LLS1"/>
<sequence length="194" mass="21354">MDLKKRIQSKDGYVAHFTKTPFTLQEKTRNLCQQHNQDPDNKNILQALFGTCNDYVNIAPGFHCDYGFNIHFDGFCVINYNCVILDTSPVRIGNGVFIGPNVTITCAGHGVFPAQRKEGMNTSKPITIGENVWIGANCVICPGVTIGKDSIIGAGSIVTKDIPNGVIAFGNPCRVQRLITQEDRLEYSEGMEKE</sequence>
<accession>A0A380LLS1</accession>
<dbReference type="InterPro" id="IPR001451">
    <property type="entry name" value="Hexapep"/>
</dbReference>
<comment type="similarity">
    <text evidence="1">Belongs to the transferase hexapeptide repeat family.</text>
</comment>
<evidence type="ECO:0000313" key="4">
    <source>
        <dbReference type="Proteomes" id="UP000255523"/>
    </source>
</evidence>
<dbReference type="GeneID" id="79383097"/>
<keyword evidence="2 3" id="KW-0808">Transferase</keyword>
<dbReference type="GO" id="GO:0008870">
    <property type="term" value="F:galactoside O-acetyltransferase activity"/>
    <property type="evidence" value="ECO:0007669"/>
    <property type="project" value="UniProtKB-EC"/>
</dbReference>
<dbReference type="RefSeq" id="WP_022790363.1">
    <property type="nucleotide sequence ID" value="NZ_UHFX01000003.1"/>
</dbReference>
<reference evidence="3 4" key="1">
    <citation type="submission" date="2018-06" db="EMBL/GenBank/DDBJ databases">
        <authorList>
            <consortium name="Pathogen Informatics"/>
            <person name="Doyle S."/>
        </authorList>
    </citation>
    <scope>NUCLEOTIDE SEQUENCE [LARGE SCALE GENOMIC DNA]</scope>
    <source>
        <strain evidence="3 4">NCTC11087</strain>
    </source>
</reference>
<protein>
    <submittedName>
        <fullName evidence="3">Acetyltransferase</fullName>
        <ecNumber evidence="3">2.3.1.18</ecNumber>
    </submittedName>
</protein>
<dbReference type="Proteomes" id="UP000255523">
    <property type="component" value="Unassembled WGS sequence"/>
</dbReference>
<dbReference type="SUPFAM" id="SSF51161">
    <property type="entry name" value="Trimeric LpxA-like enzymes"/>
    <property type="match status" value="1"/>
</dbReference>
<dbReference type="InterPro" id="IPR051159">
    <property type="entry name" value="Hexapeptide_acetyltransf"/>
</dbReference>
<evidence type="ECO:0000256" key="2">
    <source>
        <dbReference type="ARBA" id="ARBA00022679"/>
    </source>
</evidence>
<name>A0A380LLS1_9FIRM</name>